<feature type="compositionally biased region" description="Basic residues" evidence="1">
    <location>
        <begin position="207"/>
        <end position="221"/>
    </location>
</feature>
<keyword evidence="3" id="KW-1185">Reference proteome</keyword>
<evidence type="ECO:0000256" key="1">
    <source>
        <dbReference type="SAM" id="MobiDB-lite"/>
    </source>
</evidence>
<evidence type="ECO:0000313" key="3">
    <source>
        <dbReference type="Proteomes" id="UP000254958"/>
    </source>
</evidence>
<dbReference type="AlphaFoldDB" id="A0A370FYV1"/>
<gene>
    <name evidence="2" type="ORF">C7453_10893</name>
</gene>
<accession>A0A370FYV1</accession>
<protein>
    <submittedName>
        <fullName evidence="2">Uncharacterized protein</fullName>
    </submittedName>
</protein>
<proteinExistence type="predicted"/>
<organism evidence="2 3">
    <name type="scientific">Gluconacetobacter liquefaciens</name>
    <name type="common">Acetobacter liquefaciens</name>
    <dbReference type="NCBI Taxonomy" id="89584"/>
    <lineage>
        <taxon>Bacteria</taxon>
        <taxon>Pseudomonadati</taxon>
        <taxon>Pseudomonadota</taxon>
        <taxon>Alphaproteobacteria</taxon>
        <taxon>Acetobacterales</taxon>
        <taxon>Acetobacteraceae</taxon>
        <taxon>Gluconacetobacter</taxon>
    </lineage>
</organism>
<comment type="caution">
    <text evidence="2">The sequence shown here is derived from an EMBL/GenBank/DDBJ whole genome shotgun (WGS) entry which is preliminary data.</text>
</comment>
<name>A0A370FYV1_GLULI</name>
<dbReference type="EMBL" id="QQAW01000008">
    <property type="protein sequence ID" value="RDI36801.1"/>
    <property type="molecule type" value="Genomic_DNA"/>
</dbReference>
<reference evidence="2 3" key="1">
    <citation type="submission" date="2018-07" db="EMBL/GenBank/DDBJ databases">
        <title>Genomic Encyclopedia of Type Strains, Phase IV (KMG-IV): sequencing the most valuable type-strain genomes for metagenomic binning, comparative biology and taxonomic classification.</title>
        <authorList>
            <person name="Goeker M."/>
        </authorList>
    </citation>
    <scope>NUCLEOTIDE SEQUENCE [LARGE SCALE GENOMIC DNA]</scope>
    <source>
        <strain evidence="2 3">DSM 5603</strain>
    </source>
</reference>
<dbReference type="Proteomes" id="UP000254958">
    <property type="component" value="Unassembled WGS sequence"/>
</dbReference>
<evidence type="ECO:0000313" key="2">
    <source>
        <dbReference type="EMBL" id="RDI36801.1"/>
    </source>
</evidence>
<feature type="region of interest" description="Disordered" evidence="1">
    <location>
        <begin position="192"/>
        <end position="221"/>
    </location>
</feature>
<sequence length="241" mass="26251">MTGVTGRNEPGLTRIAHYFRVDRLFNRRYLIRDIGHDASGQGGVPIDDGQEGIMEITDQMPSIRDLDGCWGTLPNAVGIGACAIAGDNLDAGMIAEPRRECAALPIGQQIDHLVSFEIHENGAIMMTTPPGPVVDAENTGRFMPFGNRGHPDDTPYQRVGADRAAQAHRHTGARAPARCAGHVEVEVCQPGRLPRVGSRESPNGSTKVRRRHPLSVQRKRRTVIDRETRRPCAGISASLRT</sequence>